<dbReference type="EMBL" id="JBHSNM010000002">
    <property type="protein sequence ID" value="MFC5570295.1"/>
    <property type="molecule type" value="Genomic_DNA"/>
</dbReference>
<name>A0ABW0SMQ5_9GAMM</name>
<feature type="chain" id="PRO_5045692640" evidence="1">
    <location>
        <begin position="31"/>
        <end position="231"/>
    </location>
</feature>
<keyword evidence="1" id="KW-0732">Signal</keyword>
<evidence type="ECO:0000313" key="2">
    <source>
        <dbReference type="EMBL" id="MFC5570295.1"/>
    </source>
</evidence>
<proteinExistence type="predicted"/>
<comment type="caution">
    <text evidence="2">The sequence shown here is derived from an EMBL/GenBank/DDBJ whole genome shotgun (WGS) entry which is preliminary data.</text>
</comment>
<protein>
    <submittedName>
        <fullName evidence="2">DUF4124 domain-containing protein</fullName>
    </submittedName>
</protein>
<accession>A0ABW0SMQ5</accession>
<dbReference type="Proteomes" id="UP001596036">
    <property type="component" value="Unassembled WGS sequence"/>
</dbReference>
<dbReference type="RefSeq" id="WP_386754650.1">
    <property type="nucleotide sequence ID" value="NZ_JBHSNM010000002.1"/>
</dbReference>
<reference evidence="3" key="1">
    <citation type="journal article" date="2019" name="Int. J. Syst. Evol. Microbiol.">
        <title>The Global Catalogue of Microorganisms (GCM) 10K type strain sequencing project: providing services to taxonomists for standard genome sequencing and annotation.</title>
        <authorList>
            <consortium name="The Broad Institute Genomics Platform"/>
            <consortium name="The Broad Institute Genome Sequencing Center for Infectious Disease"/>
            <person name="Wu L."/>
            <person name="Ma J."/>
        </authorList>
    </citation>
    <scope>NUCLEOTIDE SEQUENCE [LARGE SCALE GENOMIC DNA]</scope>
    <source>
        <strain evidence="3">KACC 11407</strain>
    </source>
</reference>
<keyword evidence="3" id="KW-1185">Reference proteome</keyword>
<organism evidence="2 3">
    <name type="scientific">Lysobacter yangpyeongensis</name>
    <dbReference type="NCBI Taxonomy" id="346182"/>
    <lineage>
        <taxon>Bacteria</taxon>
        <taxon>Pseudomonadati</taxon>
        <taxon>Pseudomonadota</taxon>
        <taxon>Gammaproteobacteria</taxon>
        <taxon>Lysobacterales</taxon>
        <taxon>Lysobacteraceae</taxon>
        <taxon>Lysobacter</taxon>
    </lineage>
</organism>
<sequence length="231" mass="24487">MRFAIRGRGRAALATVLLGATLLAAQEASAEGVVIYRCTDANGALTIQNGTPCPKGSKQERRVIEAAPTSTAPPFVPTPAAPAVVVPPALRAPAPLAPPVESAPPPPPAPVEPAPAIADGERLPPPWLYECHTYDNDSYLSESGDPKPRCVTLTTTGLGGMIESGNNTAACEMKIDQCQRVPDGTVCDAWRRRLREAESALRFGVTEDRAKAEAEVQRLTRVVRDTTCGRQ</sequence>
<feature type="signal peptide" evidence="1">
    <location>
        <begin position="1"/>
        <end position="30"/>
    </location>
</feature>
<gene>
    <name evidence="2" type="ORF">ACFPN1_09525</name>
</gene>
<evidence type="ECO:0000256" key="1">
    <source>
        <dbReference type="SAM" id="SignalP"/>
    </source>
</evidence>
<evidence type="ECO:0000313" key="3">
    <source>
        <dbReference type="Proteomes" id="UP001596036"/>
    </source>
</evidence>